<dbReference type="EMBL" id="JAYMYS010000003">
    <property type="protein sequence ID" value="KAK7399975.1"/>
    <property type="molecule type" value="Genomic_DNA"/>
</dbReference>
<evidence type="ECO:0000313" key="1">
    <source>
        <dbReference type="EMBL" id="KAK7399975.1"/>
    </source>
</evidence>
<name>A0AAN9SNG2_PSOTE</name>
<gene>
    <name evidence="1" type="ORF">VNO78_11173</name>
</gene>
<organism evidence="1 2">
    <name type="scientific">Psophocarpus tetragonolobus</name>
    <name type="common">Winged bean</name>
    <name type="synonym">Dolichos tetragonolobus</name>
    <dbReference type="NCBI Taxonomy" id="3891"/>
    <lineage>
        <taxon>Eukaryota</taxon>
        <taxon>Viridiplantae</taxon>
        <taxon>Streptophyta</taxon>
        <taxon>Embryophyta</taxon>
        <taxon>Tracheophyta</taxon>
        <taxon>Spermatophyta</taxon>
        <taxon>Magnoliopsida</taxon>
        <taxon>eudicotyledons</taxon>
        <taxon>Gunneridae</taxon>
        <taxon>Pentapetalae</taxon>
        <taxon>rosids</taxon>
        <taxon>fabids</taxon>
        <taxon>Fabales</taxon>
        <taxon>Fabaceae</taxon>
        <taxon>Papilionoideae</taxon>
        <taxon>50 kb inversion clade</taxon>
        <taxon>NPAAA clade</taxon>
        <taxon>indigoferoid/millettioid clade</taxon>
        <taxon>Phaseoleae</taxon>
        <taxon>Psophocarpus</taxon>
    </lineage>
</organism>
<sequence length="154" mass="17413">MDVWSIRVTEASSIVCQISLKLKEIGRDYRMKSKSDTCMSVCVAPLTLSHYHVRVIDGKMVLVGWERGRERNCWGLVDIVSRLGRKVHELNGPDEEGRRSQVAGRNSAELNSTFLQVIPTICTAPLIPDFKRSRRFGWVPDIPIFFAELSCCSS</sequence>
<protein>
    <submittedName>
        <fullName evidence="1">Uncharacterized protein</fullName>
    </submittedName>
</protein>
<evidence type="ECO:0000313" key="2">
    <source>
        <dbReference type="Proteomes" id="UP001386955"/>
    </source>
</evidence>
<accession>A0AAN9SNG2</accession>
<proteinExistence type="predicted"/>
<dbReference type="AlphaFoldDB" id="A0AAN9SNG2"/>
<reference evidence="1 2" key="1">
    <citation type="submission" date="2024-01" db="EMBL/GenBank/DDBJ databases">
        <title>The genomes of 5 underutilized Papilionoideae crops provide insights into root nodulation and disease resistanc.</title>
        <authorList>
            <person name="Jiang F."/>
        </authorList>
    </citation>
    <scope>NUCLEOTIDE SEQUENCE [LARGE SCALE GENOMIC DNA]</scope>
    <source>
        <strain evidence="1">DUOXIRENSHENG_FW03</strain>
        <tissue evidence="1">Leaves</tissue>
    </source>
</reference>
<comment type="caution">
    <text evidence="1">The sequence shown here is derived from an EMBL/GenBank/DDBJ whole genome shotgun (WGS) entry which is preliminary data.</text>
</comment>
<dbReference type="Proteomes" id="UP001386955">
    <property type="component" value="Unassembled WGS sequence"/>
</dbReference>
<keyword evidence="2" id="KW-1185">Reference proteome</keyword>